<dbReference type="PANTHER" id="PTHR21525">
    <property type="entry name" value="MOTILE SPERM PROTEIN"/>
    <property type="match status" value="1"/>
</dbReference>
<evidence type="ECO:0000313" key="1">
    <source>
        <dbReference type="EMBL" id="QFG69888.1"/>
    </source>
</evidence>
<keyword evidence="2" id="KW-1185">Reference proteome</keyword>
<dbReference type="Proteomes" id="UP000326546">
    <property type="component" value="Chromosome"/>
</dbReference>
<protein>
    <recommendedName>
        <fullName evidence="3">Glycine zipper domain-containing protein</fullName>
    </recommendedName>
</protein>
<gene>
    <name evidence="1" type="ORF">FY030_15300</name>
</gene>
<proteinExistence type="predicted"/>
<sequence length="345" mass="36285">MGVRIDPDGVIAMSGATLGVATTIDAIGGDITGQIERVDQWVEGAPEARSRTGTMAETLALLAGAAREHAVHYVDHERPIEELRSLGYWLPDFGNLLPHGDQTVTENIERIARSDEFGAIPLGTAQALMERYRNFMLYVPSSDTHTGRQALAELDRLFTTSDTVHQGRPYVRRASGLYVPSLSDADPRLPRIHQTIDEATYAPGRQFTTGTSVGRPPTWARTGGRVLGVAGVGLTLWDVGASQWEHDQRYHPEYSTAQRVGSTSYALATEGGGAVAGGLVGAHYGAVLGSFVPIPVVGTLGGALIGGAIGAFVGSKAGKAVGQGLKQAGSAVADGAKKIWDGLFG</sequence>
<organism evidence="1 2">
    <name type="scientific">Ornithinimicrobium pratense</name>
    <dbReference type="NCBI Taxonomy" id="2593973"/>
    <lineage>
        <taxon>Bacteria</taxon>
        <taxon>Bacillati</taxon>
        <taxon>Actinomycetota</taxon>
        <taxon>Actinomycetes</taxon>
        <taxon>Micrococcales</taxon>
        <taxon>Ornithinimicrobiaceae</taxon>
        <taxon>Ornithinimicrobium</taxon>
    </lineage>
</organism>
<accession>A0A5J6V7Y6</accession>
<dbReference type="OrthoDB" id="4859752at2"/>
<name>A0A5J6V7Y6_9MICO</name>
<dbReference type="KEGG" id="serw:FY030_15300"/>
<evidence type="ECO:0008006" key="3">
    <source>
        <dbReference type="Google" id="ProtNLM"/>
    </source>
</evidence>
<dbReference type="PANTHER" id="PTHR21525:SF9">
    <property type="entry name" value="CHANNEL_COLICIN DOMAIN-CONTAINING PROTEIN"/>
    <property type="match status" value="1"/>
</dbReference>
<dbReference type="RefSeq" id="WP_158062382.1">
    <property type="nucleotide sequence ID" value="NZ_CP044427.1"/>
</dbReference>
<evidence type="ECO:0000313" key="2">
    <source>
        <dbReference type="Proteomes" id="UP000326546"/>
    </source>
</evidence>
<dbReference type="EMBL" id="CP044427">
    <property type="protein sequence ID" value="QFG69888.1"/>
    <property type="molecule type" value="Genomic_DNA"/>
</dbReference>
<reference evidence="1 2" key="1">
    <citation type="submission" date="2019-09" db="EMBL/GenBank/DDBJ databases">
        <title>Serinicoccus pratensis sp. nov., isolated from meadow soil.</title>
        <authorList>
            <person name="Zhang W."/>
        </authorList>
    </citation>
    <scope>NUCLEOTIDE SEQUENCE [LARGE SCALE GENOMIC DNA]</scope>
    <source>
        <strain evidence="1 2">W204</strain>
    </source>
</reference>
<dbReference type="AlphaFoldDB" id="A0A5J6V7Y6"/>